<sequence>MLTTFPFASTQTEIKSSTELKPLPKLQLPQKQEPLRRSSMKPYYYNEIGEICFNPLPNKIVSSTSPSCPLKYRALGMKFIENFSLSPLTSKHIKIKPFTQFTIKLKSSLNSKDIFVMENGSDVKDHKFIGFSYPITRKIMNRIEKNEEKNLFFEKCRYEFNTTKKFKFIFSIYGKVYNYLQDIPFNEKIVLVSVDDIFKGIYEHGTMESVNESMISKSLITQIEDKIVTKTSSIYSKPFDIGFNLPKASPRMSGRVKNGRLSINQLKIKLGQTAVKIDMELPKIFDIGIKKLKEKCAFSEAEIHKLYAKYKMLVHLSVGQNPGHGIKDGISKNTFIDSYHGTPELNFVLDRIFDCIDQNHNGTISWEEYLSSMDIMCNGTYEQQIDLFFQVYDLDNNGCLSFEEIRNLCKLQLQKADADNVIDELSQSFASLIFDITETSYDKEIPAEKIKKVLGQQTDKSLIEMFCSFSFMQT</sequence>
<dbReference type="GO" id="GO:0005509">
    <property type="term" value="F:calcium ion binding"/>
    <property type="evidence" value="ECO:0007669"/>
    <property type="project" value="InterPro"/>
</dbReference>
<dbReference type="PANTHER" id="PTHR23056:SF110">
    <property type="entry name" value="CALMODULIN"/>
    <property type="match status" value="1"/>
</dbReference>
<feature type="domain" description="EF-hand" evidence="3">
    <location>
        <begin position="344"/>
        <end position="379"/>
    </location>
</feature>
<proteinExistence type="predicted"/>
<gene>
    <name evidence="4" type="ORF">SteCoe_15163</name>
</gene>
<dbReference type="AlphaFoldDB" id="A0A1R2C4F9"/>
<reference evidence="4 5" key="1">
    <citation type="submission" date="2016-11" db="EMBL/GenBank/DDBJ databases">
        <title>The macronuclear genome of Stentor coeruleus: a giant cell with tiny introns.</title>
        <authorList>
            <person name="Slabodnick M."/>
            <person name="Ruby J.G."/>
            <person name="Reiff S.B."/>
            <person name="Swart E.C."/>
            <person name="Gosai S."/>
            <person name="Prabakaran S."/>
            <person name="Witkowska E."/>
            <person name="Larue G.E."/>
            <person name="Fisher S."/>
            <person name="Freeman R.M."/>
            <person name="Gunawardena J."/>
            <person name="Chu W."/>
            <person name="Stover N.A."/>
            <person name="Gregory B.D."/>
            <person name="Nowacki M."/>
            <person name="Derisi J."/>
            <person name="Roy S.W."/>
            <person name="Marshall W.F."/>
            <person name="Sood P."/>
        </authorList>
    </citation>
    <scope>NUCLEOTIDE SEQUENCE [LARGE SCALE GENOMIC DNA]</scope>
    <source>
        <strain evidence="4">WM001</strain>
    </source>
</reference>
<feature type="domain" description="EF-hand" evidence="3">
    <location>
        <begin position="380"/>
        <end position="415"/>
    </location>
</feature>
<keyword evidence="5" id="KW-1185">Reference proteome</keyword>
<keyword evidence="1" id="KW-0677">Repeat</keyword>
<dbReference type="InterPro" id="IPR011992">
    <property type="entry name" value="EF-hand-dom_pair"/>
</dbReference>
<dbReference type="SUPFAM" id="SSF47473">
    <property type="entry name" value="EF-hand"/>
    <property type="match status" value="1"/>
</dbReference>
<dbReference type="Proteomes" id="UP000187209">
    <property type="component" value="Unassembled WGS sequence"/>
</dbReference>
<dbReference type="InterPro" id="IPR045198">
    <property type="entry name" value="CNBL1-10"/>
</dbReference>
<dbReference type="PROSITE" id="PS50222">
    <property type="entry name" value="EF_HAND_2"/>
    <property type="match status" value="2"/>
</dbReference>
<dbReference type="Gene3D" id="1.10.238.10">
    <property type="entry name" value="EF-hand"/>
    <property type="match status" value="1"/>
</dbReference>
<comment type="caution">
    <text evidence="4">The sequence shown here is derived from an EMBL/GenBank/DDBJ whole genome shotgun (WGS) entry which is preliminary data.</text>
</comment>
<dbReference type="InterPro" id="IPR002048">
    <property type="entry name" value="EF_hand_dom"/>
</dbReference>
<dbReference type="PROSITE" id="PS00018">
    <property type="entry name" value="EF_HAND_1"/>
    <property type="match status" value="2"/>
</dbReference>
<name>A0A1R2C4F9_9CILI</name>
<accession>A0A1R2C4F9</accession>
<dbReference type="InterPro" id="IPR018247">
    <property type="entry name" value="EF_Hand_1_Ca_BS"/>
</dbReference>
<evidence type="ECO:0000256" key="2">
    <source>
        <dbReference type="ARBA" id="ARBA00022837"/>
    </source>
</evidence>
<evidence type="ECO:0000256" key="1">
    <source>
        <dbReference type="ARBA" id="ARBA00022737"/>
    </source>
</evidence>
<dbReference type="EMBL" id="MPUH01000289">
    <property type="protein sequence ID" value="OMJ83859.1"/>
    <property type="molecule type" value="Genomic_DNA"/>
</dbReference>
<dbReference type="Pfam" id="PF13202">
    <property type="entry name" value="EF-hand_5"/>
    <property type="match status" value="2"/>
</dbReference>
<evidence type="ECO:0000259" key="3">
    <source>
        <dbReference type="PROSITE" id="PS50222"/>
    </source>
</evidence>
<dbReference type="GO" id="GO:0019722">
    <property type="term" value="P:calcium-mediated signaling"/>
    <property type="evidence" value="ECO:0007669"/>
    <property type="project" value="InterPro"/>
</dbReference>
<dbReference type="SMART" id="SM00054">
    <property type="entry name" value="EFh"/>
    <property type="match status" value="2"/>
</dbReference>
<evidence type="ECO:0000313" key="4">
    <source>
        <dbReference type="EMBL" id="OMJ83859.1"/>
    </source>
</evidence>
<keyword evidence="2" id="KW-0106">Calcium</keyword>
<dbReference type="GO" id="GO:0019900">
    <property type="term" value="F:kinase binding"/>
    <property type="evidence" value="ECO:0007669"/>
    <property type="project" value="InterPro"/>
</dbReference>
<protein>
    <recommendedName>
        <fullName evidence="3">EF-hand domain-containing protein</fullName>
    </recommendedName>
</protein>
<evidence type="ECO:0000313" key="5">
    <source>
        <dbReference type="Proteomes" id="UP000187209"/>
    </source>
</evidence>
<organism evidence="4 5">
    <name type="scientific">Stentor coeruleus</name>
    <dbReference type="NCBI Taxonomy" id="5963"/>
    <lineage>
        <taxon>Eukaryota</taxon>
        <taxon>Sar</taxon>
        <taxon>Alveolata</taxon>
        <taxon>Ciliophora</taxon>
        <taxon>Postciliodesmatophora</taxon>
        <taxon>Heterotrichea</taxon>
        <taxon>Heterotrichida</taxon>
        <taxon>Stentoridae</taxon>
        <taxon>Stentor</taxon>
    </lineage>
</organism>
<dbReference type="OrthoDB" id="191686at2759"/>
<dbReference type="CDD" id="cd00051">
    <property type="entry name" value="EFh"/>
    <property type="match status" value="1"/>
</dbReference>
<dbReference type="PANTHER" id="PTHR23056">
    <property type="entry name" value="CALCINEURIN B"/>
    <property type="match status" value="1"/>
</dbReference>